<reference evidence="2 3" key="1">
    <citation type="submission" date="2021-08" db="EMBL/GenBank/DDBJ databases">
        <title>Caldovatus sediminis gen. nov., sp. nov., a moderately thermophilic bacterium isolated from a hot spring.</title>
        <authorList>
            <person name="Hu C.-J."/>
            <person name="Li W.-J."/>
            <person name="Xian W.-D."/>
        </authorList>
    </citation>
    <scope>NUCLEOTIDE SEQUENCE [LARGE SCALE GENOMIC DNA]</scope>
    <source>
        <strain evidence="2 3">SYSU G05006</strain>
    </source>
</reference>
<feature type="domain" description="Thioesterase" evidence="1">
    <location>
        <begin position="53"/>
        <end position="127"/>
    </location>
</feature>
<dbReference type="Proteomes" id="UP001519924">
    <property type="component" value="Unassembled WGS sequence"/>
</dbReference>
<dbReference type="PANTHER" id="PTHR43240">
    <property type="entry name" value="1,4-DIHYDROXY-2-NAPHTHOYL-COA THIOESTERASE 1"/>
    <property type="match status" value="1"/>
</dbReference>
<sequence length="150" mass="16174">MHDRIEDPAAAGWERVADSGFPEIIGAFWMRRERDGGPLFGVLTDPRHNNGRGVVHGGILASIMDHALGKTVGDAVRPQRCATIQLDLHYLAPVAPGEFVTARCEVTRRTRSVVFVRGELFAGGRAVLAASGIWKVLESSRREGGEGGMA</sequence>
<dbReference type="InterPro" id="IPR006683">
    <property type="entry name" value="Thioestr_dom"/>
</dbReference>
<dbReference type="RefSeq" id="WP_220115703.1">
    <property type="nucleotide sequence ID" value="NZ_JAHZUY010000002.1"/>
</dbReference>
<accession>A0ABS7EXW6</accession>
<keyword evidence="3" id="KW-1185">Reference proteome</keyword>
<dbReference type="Pfam" id="PF03061">
    <property type="entry name" value="4HBT"/>
    <property type="match status" value="1"/>
</dbReference>
<dbReference type="SUPFAM" id="SSF54637">
    <property type="entry name" value="Thioesterase/thiol ester dehydrase-isomerase"/>
    <property type="match status" value="1"/>
</dbReference>
<evidence type="ECO:0000313" key="3">
    <source>
        <dbReference type="Proteomes" id="UP001519924"/>
    </source>
</evidence>
<dbReference type="Gene3D" id="3.10.129.10">
    <property type="entry name" value="Hotdog Thioesterase"/>
    <property type="match status" value="1"/>
</dbReference>
<comment type="caution">
    <text evidence="2">The sequence shown here is derived from an EMBL/GenBank/DDBJ whole genome shotgun (WGS) entry which is preliminary data.</text>
</comment>
<name>A0ABS7EXW6_9PROT</name>
<protein>
    <submittedName>
        <fullName evidence="2">PaaI family thioesterase</fullName>
    </submittedName>
</protein>
<gene>
    <name evidence="2" type="ORF">K1J50_01745</name>
</gene>
<organism evidence="2 3">
    <name type="scientific">Caldovatus aquaticus</name>
    <dbReference type="NCBI Taxonomy" id="2865671"/>
    <lineage>
        <taxon>Bacteria</taxon>
        <taxon>Pseudomonadati</taxon>
        <taxon>Pseudomonadota</taxon>
        <taxon>Alphaproteobacteria</taxon>
        <taxon>Acetobacterales</taxon>
        <taxon>Roseomonadaceae</taxon>
        <taxon>Caldovatus</taxon>
    </lineage>
</organism>
<dbReference type="InterPro" id="IPR029069">
    <property type="entry name" value="HotDog_dom_sf"/>
</dbReference>
<proteinExistence type="predicted"/>
<dbReference type="PANTHER" id="PTHR43240:SF20">
    <property type="entry name" value="MEDIUM_LONG-CHAIN ACYL-COA THIOESTERASE YIGI"/>
    <property type="match status" value="1"/>
</dbReference>
<evidence type="ECO:0000259" key="1">
    <source>
        <dbReference type="Pfam" id="PF03061"/>
    </source>
</evidence>
<dbReference type="CDD" id="cd03443">
    <property type="entry name" value="PaaI_thioesterase"/>
    <property type="match status" value="1"/>
</dbReference>
<evidence type="ECO:0000313" key="2">
    <source>
        <dbReference type="EMBL" id="MBW8268203.1"/>
    </source>
</evidence>
<dbReference type="EMBL" id="JAHZUY010000002">
    <property type="protein sequence ID" value="MBW8268203.1"/>
    <property type="molecule type" value="Genomic_DNA"/>
</dbReference>